<feature type="region of interest" description="Disordered" evidence="1">
    <location>
        <begin position="120"/>
        <end position="166"/>
    </location>
</feature>
<dbReference type="Proteomes" id="UP001553161">
    <property type="component" value="Unassembled WGS sequence"/>
</dbReference>
<keyword evidence="4" id="KW-1185">Reference proteome</keyword>
<feature type="transmembrane region" description="Helical" evidence="2">
    <location>
        <begin position="74"/>
        <end position="99"/>
    </location>
</feature>
<dbReference type="RefSeq" id="WP_366194151.1">
    <property type="nucleotide sequence ID" value="NZ_JBFBVU010000024.1"/>
</dbReference>
<accession>A0ABV3LAX4</accession>
<comment type="caution">
    <text evidence="3">The sequence shown here is derived from an EMBL/GenBank/DDBJ whole genome shotgun (WGS) entry which is preliminary data.</text>
</comment>
<dbReference type="InterPro" id="IPR007313">
    <property type="entry name" value="FxsA"/>
</dbReference>
<keyword evidence="2" id="KW-0472">Membrane</keyword>
<name>A0ABV3LAX4_9RHOB</name>
<dbReference type="Pfam" id="PF04186">
    <property type="entry name" value="FxsA"/>
    <property type="match status" value="1"/>
</dbReference>
<dbReference type="PANTHER" id="PTHR35335:SF1">
    <property type="entry name" value="UPF0716 PROTEIN FXSA"/>
    <property type="match status" value="1"/>
</dbReference>
<evidence type="ECO:0000256" key="1">
    <source>
        <dbReference type="SAM" id="MobiDB-lite"/>
    </source>
</evidence>
<feature type="compositionally biased region" description="Polar residues" evidence="1">
    <location>
        <begin position="120"/>
        <end position="129"/>
    </location>
</feature>
<keyword evidence="2" id="KW-0812">Transmembrane</keyword>
<dbReference type="NCBIfam" id="NF008528">
    <property type="entry name" value="PRK11463.1-2"/>
    <property type="match status" value="1"/>
</dbReference>
<evidence type="ECO:0000313" key="4">
    <source>
        <dbReference type="Proteomes" id="UP001553161"/>
    </source>
</evidence>
<keyword evidence="2" id="KW-1133">Transmembrane helix</keyword>
<sequence>MWLLFAFIAIPLIEIGLFIQVGGWLGLWPTLAIVVGTAIAGTALVRSQGLAALGQIQRSFEEMADPTGPLAHGAMILLSGVLLLTPGFFTDAVGFALLVPAVRERVFTYLRSRVKVTSFSTGPAQNSGPMSRGRPGDGVIDGEFYEVDPDEIEPRPGTRPSKWTQD</sequence>
<dbReference type="EMBL" id="JBFBVU010000024">
    <property type="protein sequence ID" value="MEV8468197.1"/>
    <property type="molecule type" value="Genomic_DNA"/>
</dbReference>
<gene>
    <name evidence="3" type="ORF">AB0T83_15590</name>
</gene>
<organism evidence="3 4">
    <name type="scientific">Meridianimarinicoccus marinus</name>
    <dbReference type="NCBI Taxonomy" id="3231483"/>
    <lineage>
        <taxon>Bacteria</taxon>
        <taxon>Pseudomonadati</taxon>
        <taxon>Pseudomonadota</taxon>
        <taxon>Alphaproteobacteria</taxon>
        <taxon>Rhodobacterales</taxon>
        <taxon>Paracoccaceae</taxon>
        <taxon>Meridianimarinicoccus</taxon>
    </lineage>
</organism>
<evidence type="ECO:0000256" key="2">
    <source>
        <dbReference type="SAM" id="Phobius"/>
    </source>
</evidence>
<feature type="transmembrane region" description="Helical" evidence="2">
    <location>
        <begin position="28"/>
        <end position="53"/>
    </location>
</feature>
<evidence type="ECO:0000313" key="3">
    <source>
        <dbReference type="EMBL" id="MEV8468197.1"/>
    </source>
</evidence>
<reference evidence="3 4" key="1">
    <citation type="submission" date="2024-07" db="EMBL/GenBank/DDBJ databases">
        <authorList>
            <person name="Kang M."/>
        </authorList>
    </citation>
    <scope>NUCLEOTIDE SEQUENCE [LARGE SCALE GENOMIC DNA]</scope>
    <source>
        <strain evidence="3 4">DFM31</strain>
    </source>
</reference>
<proteinExistence type="predicted"/>
<protein>
    <submittedName>
        <fullName evidence="3">FxsA family protein</fullName>
    </submittedName>
</protein>
<dbReference type="PANTHER" id="PTHR35335">
    <property type="entry name" value="UPF0716 PROTEIN FXSA"/>
    <property type="match status" value="1"/>
</dbReference>